<name>A0ABZ0Z2V2_9CAUD</name>
<evidence type="ECO:0000313" key="1">
    <source>
        <dbReference type="EMBL" id="WQJ53529.1"/>
    </source>
</evidence>
<evidence type="ECO:0000313" key="2">
    <source>
        <dbReference type="Proteomes" id="UP001358193"/>
    </source>
</evidence>
<dbReference type="Proteomes" id="UP001358193">
    <property type="component" value="Segment"/>
</dbReference>
<sequence>MKTRAENIKIIEDRILSIVHHFGIETFANHYINGGIAIFSRYVKRYYNLDKMRDEKIDHFGLLGNGYFQLSIGFNCDKYEQLKKKNVKFKDDDIRQLIFLTNESFGDCNAKYDQLHHEDIYKRILPDDLVEEIANFMLDYDDANACGERFYKWVSKWFKGHKYAKHLAWNETLEIDEMPTYIKETNETYFRIRHYNIDKTYQSGIYDLEHYPILDKHGKVNDKWRYFVPA</sequence>
<keyword evidence="2" id="KW-1185">Reference proteome</keyword>
<accession>A0ABZ0Z2V2</accession>
<protein>
    <submittedName>
        <fullName evidence="1">Uncharacterized protein</fullName>
    </submittedName>
</protein>
<organism evidence="1 2">
    <name type="scientific">phage Lak_Megaphage_Sonny</name>
    <dbReference type="NCBI Taxonomy" id="3109229"/>
    <lineage>
        <taxon>Viruses</taxon>
        <taxon>Duplodnaviria</taxon>
        <taxon>Heunggongvirae</taxon>
        <taxon>Uroviricota</taxon>
        <taxon>Caudoviricetes</taxon>
        <taxon>Caudoviricetes code 15 clade</taxon>
    </lineage>
</organism>
<dbReference type="EMBL" id="OR769223">
    <property type="protein sequence ID" value="WQJ53529.1"/>
    <property type="molecule type" value="Genomic_DNA"/>
</dbReference>
<proteinExistence type="predicted"/>
<reference evidence="1 2" key="1">
    <citation type="submission" date="2023-11" db="EMBL/GenBank/DDBJ databases">
        <authorList>
            <person name="Cook R."/>
            <person name="Crisci M."/>
            <person name="Pye H."/>
            <person name="Adriaenssens E."/>
            <person name="Santini J."/>
        </authorList>
    </citation>
    <scope>NUCLEOTIDE SEQUENCE [LARGE SCALE GENOMIC DNA]</scope>
    <source>
        <strain evidence="1">Lak_Megaphage_Sonny</strain>
    </source>
</reference>